<dbReference type="Pfam" id="PF22780">
    <property type="entry name" value="HI0933_like_1st"/>
    <property type="match status" value="1"/>
</dbReference>
<evidence type="ECO:0000256" key="1">
    <source>
        <dbReference type="ARBA" id="ARBA00001974"/>
    </source>
</evidence>
<dbReference type="InterPro" id="IPR036188">
    <property type="entry name" value="FAD/NAD-bd_sf"/>
</dbReference>
<dbReference type="PRINTS" id="PR00368">
    <property type="entry name" value="FADPNR"/>
</dbReference>
<dbReference type="SUPFAM" id="SSF51905">
    <property type="entry name" value="FAD/NAD(P)-binding domain"/>
    <property type="match status" value="1"/>
</dbReference>
<evidence type="ECO:0000256" key="2">
    <source>
        <dbReference type="ARBA" id="ARBA00022630"/>
    </source>
</evidence>
<dbReference type="EMBL" id="AP028127">
    <property type="protein sequence ID" value="BEH91029.1"/>
    <property type="molecule type" value="Genomic_DNA"/>
</dbReference>
<protein>
    <submittedName>
        <fullName evidence="6">Aminoacetone oxidase family FAD-binding enzyme</fullName>
    </submittedName>
</protein>
<dbReference type="InterPro" id="IPR057661">
    <property type="entry name" value="RsdA/BaiN/AoA(So)_Rossmann"/>
</dbReference>
<gene>
    <name evidence="6" type="ORF">T23_11310</name>
</gene>
<dbReference type="SUPFAM" id="SSF160996">
    <property type="entry name" value="HI0933 insert domain-like"/>
    <property type="match status" value="1"/>
</dbReference>
<evidence type="ECO:0000259" key="5">
    <source>
        <dbReference type="Pfam" id="PF22780"/>
    </source>
</evidence>
<dbReference type="PANTHER" id="PTHR42887">
    <property type="entry name" value="OS12G0638800 PROTEIN"/>
    <property type="match status" value="1"/>
</dbReference>
<keyword evidence="2" id="KW-0285">Flavoprotein</keyword>
<keyword evidence="7" id="KW-1185">Reference proteome</keyword>
<dbReference type="Proteomes" id="UP001432099">
    <property type="component" value="Chromosome"/>
</dbReference>
<accession>A0ABN6ZB18</accession>
<dbReference type="InterPro" id="IPR055178">
    <property type="entry name" value="RsdA/BaiN/AoA(So)-like_dom"/>
</dbReference>
<dbReference type="Gene3D" id="3.50.50.60">
    <property type="entry name" value="FAD/NAD(P)-binding domain"/>
    <property type="match status" value="1"/>
</dbReference>
<dbReference type="NCBIfam" id="TIGR00275">
    <property type="entry name" value="aminoacetone oxidase family FAD-binding enzyme"/>
    <property type="match status" value="1"/>
</dbReference>
<dbReference type="PANTHER" id="PTHR42887:SF2">
    <property type="entry name" value="OS12G0638800 PROTEIN"/>
    <property type="match status" value="1"/>
</dbReference>
<reference evidence="6" key="1">
    <citation type="journal article" date="2024" name="Int. J. Syst. Evol. Microbiol.">
        <title>Turicibacter faecis sp. nov., isolated from faeces of heart failure mouse model.</title>
        <authorList>
            <person name="Imamura Y."/>
            <person name="Motooka D."/>
            <person name="Nakajima Y."/>
            <person name="Ito S."/>
            <person name="Kitakaze M."/>
            <person name="Iida T."/>
            <person name="Nakamura S."/>
        </authorList>
    </citation>
    <scope>NUCLEOTIDE SEQUENCE</scope>
    <source>
        <strain evidence="6">TC023</strain>
    </source>
</reference>
<dbReference type="InterPro" id="IPR004792">
    <property type="entry name" value="BaiN-like"/>
</dbReference>
<keyword evidence="3" id="KW-0274">FAD</keyword>
<name>A0ABN6ZB18_9FIRM</name>
<evidence type="ECO:0000313" key="6">
    <source>
        <dbReference type="EMBL" id="BEH91029.1"/>
    </source>
</evidence>
<dbReference type="Gene3D" id="1.10.8.260">
    <property type="entry name" value="HI0933 insert domain-like"/>
    <property type="match status" value="1"/>
</dbReference>
<evidence type="ECO:0000256" key="3">
    <source>
        <dbReference type="ARBA" id="ARBA00022827"/>
    </source>
</evidence>
<organism evidence="6 7">
    <name type="scientific">Turicibacter faecis</name>
    <dbReference type="NCBI Taxonomy" id="2963365"/>
    <lineage>
        <taxon>Bacteria</taxon>
        <taxon>Bacillati</taxon>
        <taxon>Bacillota</taxon>
        <taxon>Erysipelotrichia</taxon>
        <taxon>Erysipelotrichales</taxon>
        <taxon>Turicibacteraceae</taxon>
        <taxon>Turicibacter</taxon>
    </lineage>
</organism>
<dbReference type="RefSeq" id="WP_262953935.1">
    <property type="nucleotide sequence ID" value="NZ_AP028127.1"/>
</dbReference>
<dbReference type="Gene3D" id="2.40.30.10">
    <property type="entry name" value="Translation factors"/>
    <property type="match status" value="1"/>
</dbReference>
<dbReference type="Pfam" id="PF03486">
    <property type="entry name" value="HI0933_like"/>
    <property type="match status" value="1"/>
</dbReference>
<evidence type="ECO:0000259" key="4">
    <source>
        <dbReference type="Pfam" id="PF03486"/>
    </source>
</evidence>
<proteinExistence type="predicted"/>
<feature type="domain" description="RsdA/BaiN/AoA(So)-like Rossmann fold-like" evidence="4">
    <location>
        <begin position="5"/>
        <end position="402"/>
    </location>
</feature>
<dbReference type="InterPro" id="IPR023166">
    <property type="entry name" value="BaiN-like_dom_sf"/>
</dbReference>
<comment type="cofactor">
    <cofactor evidence="1">
        <name>FAD</name>
        <dbReference type="ChEBI" id="CHEBI:57692"/>
    </cofactor>
</comment>
<dbReference type="PRINTS" id="PR00411">
    <property type="entry name" value="PNDRDTASEI"/>
</dbReference>
<evidence type="ECO:0000313" key="7">
    <source>
        <dbReference type="Proteomes" id="UP001432099"/>
    </source>
</evidence>
<sequence length="407" mass="44907">MKHYDVIVIGGGPAGLFTAIECAKKGQRIALLEKNKSCGRKLLMAGAGKCNITQAGDMAHFLTCYGENARFLKQALLAFSNEELLSFFRKRGLEFVTTDKGKVFPKSLKSQDVLRVLLSECERRGIEILYEQAVEEVLKNDETFMVRTSKECFESRVVVVATGGLSYPHTGSTGDGYVFAKRFGHKIIPTKPALTPLKVKNYEWSDLSGTSFEALSYTHWRGGKKLGAYQGDFLLTHSGVSGPGIINYSRYMQAGDVIKCNFVGADSIELFRSKLTKRLSEGKKTLVKTVVRDLPLTKRFADKVLELCGIGEELKCAELTKATRQKLLTTLTEYEMEVKELGGYHVAMVTTGGVSLKEIKPKTMESKKISNLYFVGEVLDIDGDTGGYNIQAAMSMAYLAAKAISEQ</sequence>
<feature type="domain" description="RsdA/BaiN/AoA(So)-like insert" evidence="5">
    <location>
        <begin position="191"/>
        <end position="349"/>
    </location>
</feature>